<dbReference type="Pfam" id="PF07893">
    <property type="entry name" value="DUF1668"/>
    <property type="match status" value="1"/>
</dbReference>
<name>A0A368SN03_SETIT</name>
<dbReference type="OrthoDB" id="694500at2759"/>
<organism evidence="1">
    <name type="scientific">Setaria italica</name>
    <name type="common">Foxtail millet</name>
    <name type="synonym">Panicum italicum</name>
    <dbReference type="NCBI Taxonomy" id="4555"/>
    <lineage>
        <taxon>Eukaryota</taxon>
        <taxon>Viridiplantae</taxon>
        <taxon>Streptophyta</taxon>
        <taxon>Embryophyta</taxon>
        <taxon>Tracheophyta</taxon>
        <taxon>Spermatophyta</taxon>
        <taxon>Magnoliopsida</taxon>
        <taxon>Liliopsida</taxon>
        <taxon>Poales</taxon>
        <taxon>Poaceae</taxon>
        <taxon>PACMAD clade</taxon>
        <taxon>Panicoideae</taxon>
        <taxon>Panicodae</taxon>
        <taxon>Paniceae</taxon>
        <taxon>Cenchrinae</taxon>
        <taxon>Setaria</taxon>
    </lineage>
</organism>
<proteinExistence type="predicted"/>
<accession>A0A368SN03</accession>
<dbReference type="InterPro" id="IPR012871">
    <property type="entry name" value="DUF1668_ORYSA"/>
</dbReference>
<protein>
    <submittedName>
        <fullName evidence="1">Uncharacterized protein</fullName>
    </submittedName>
</protein>
<sequence length="386" mass="42945">MARAPRGPGELEVRRVGLPLTATLACRQVERLRVLEVGGAPLRDNAVRDTIATRKTALWRWLYLHDLSISCVMNETGLSSAKVKIRYTYALFFLPPQEASNSPDLVHLHHRDVDPLLLPLAPLGKQATNEFFSFSGTTAISESATRPPLLSPQQLALRSLRPLPLAARLQKVRRLRRQHLGPQLRDPKVRLALLPVGDGAVLVMDMILRMPWPRDSFCFFEALRRLPDGDPGVWSAAPLPEPPIGYGPLFVTAYLALAARAWISVSRRGTFSLDVERGAWWMEGSWELPLLGRAFHVPELGCVIGLSTVGGSCLCACDMEGQPRPALVRLWSETFPSGECRKAGHRLLWDMTSLAYLGEGRFRISRHVVMERNPEGRAARYAMSPA</sequence>
<gene>
    <name evidence="1" type="ORF">SETIT_9G317000v2</name>
</gene>
<reference evidence="1" key="2">
    <citation type="submission" date="2015-07" db="EMBL/GenBank/DDBJ databases">
        <authorList>
            <person name="Noorani M."/>
        </authorList>
    </citation>
    <scope>NUCLEOTIDE SEQUENCE</scope>
    <source>
        <strain evidence="1">Yugu1</strain>
    </source>
</reference>
<dbReference type="EMBL" id="CM003536">
    <property type="protein sequence ID" value="RCV43734.1"/>
    <property type="molecule type" value="Genomic_DNA"/>
</dbReference>
<reference evidence="1" key="1">
    <citation type="journal article" date="2012" name="Nat. Biotechnol.">
        <title>Reference genome sequence of the model plant Setaria.</title>
        <authorList>
            <person name="Bennetzen J.L."/>
            <person name="Schmutz J."/>
            <person name="Wang H."/>
            <person name="Percifield R."/>
            <person name="Hawkins J."/>
            <person name="Pontaroli A.C."/>
            <person name="Estep M."/>
            <person name="Feng L."/>
            <person name="Vaughn J.N."/>
            <person name="Grimwood J."/>
            <person name="Jenkins J."/>
            <person name="Barry K."/>
            <person name="Lindquist E."/>
            <person name="Hellsten U."/>
            <person name="Deshpande S."/>
            <person name="Wang X."/>
            <person name="Wu X."/>
            <person name="Mitros T."/>
            <person name="Triplett J."/>
            <person name="Yang X."/>
            <person name="Ye C.Y."/>
            <person name="Mauro-Herrera M."/>
            <person name="Wang L."/>
            <person name="Li P."/>
            <person name="Sharma M."/>
            <person name="Sharma R."/>
            <person name="Ronald P.C."/>
            <person name="Panaud O."/>
            <person name="Kellogg E.A."/>
            <person name="Brutnell T.P."/>
            <person name="Doust A.N."/>
            <person name="Tuskan G.A."/>
            <person name="Rokhsar D."/>
            <person name="Devos K.M."/>
        </authorList>
    </citation>
    <scope>NUCLEOTIDE SEQUENCE [LARGE SCALE GENOMIC DNA]</scope>
    <source>
        <strain evidence="1">Yugu1</strain>
    </source>
</reference>
<evidence type="ECO:0000313" key="1">
    <source>
        <dbReference type="EMBL" id="RCV43734.1"/>
    </source>
</evidence>
<dbReference type="AlphaFoldDB" id="A0A368SN03"/>
<dbReference type="PANTHER" id="PTHR33085:SF64">
    <property type="entry name" value="OS09G0555900 PROTEIN"/>
    <property type="match status" value="1"/>
</dbReference>
<dbReference type="PANTHER" id="PTHR33085">
    <property type="entry name" value="OS12G0113100 PROTEIN-RELATED"/>
    <property type="match status" value="1"/>
</dbReference>
<dbReference type="PROSITE" id="PS51257">
    <property type="entry name" value="PROKAR_LIPOPROTEIN"/>
    <property type="match status" value="1"/>
</dbReference>